<dbReference type="GO" id="GO:0046872">
    <property type="term" value="F:metal ion binding"/>
    <property type="evidence" value="ECO:0007669"/>
    <property type="project" value="UniProtKB-KW"/>
</dbReference>
<keyword evidence="8" id="KW-0862">Zinc</keyword>
<gene>
    <name evidence="2" type="ORF">AKG60_07805</name>
    <name evidence="3" type="ORF">CGI14_01745</name>
    <name evidence="4" type="ORF">FVP01_17985</name>
    <name evidence="1" type="ORF">IB292_10460</name>
</gene>
<dbReference type="EMBL" id="LHQV01000010">
    <property type="protein sequence ID" value="OQK01803.1"/>
    <property type="molecule type" value="Genomic_DNA"/>
</dbReference>
<dbReference type="EMBL" id="VRMQ01000004">
    <property type="protein sequence ID" value="TXN14873.1"/>
    <property type="molecule type" value="Genomic_DNA"/>
</dbReference>
<dbReference type="Proteomes" id="UP000726777">
    <property type="component" value="Unassembled WGS sequence"/>
</dbReference>
<dbReference type="Pfam" id="PF09424">
    <property type="entry name" value="YqeY"/>
    <property type="match status" value="1"/>
</dbReference>
<dbReference type="Gene3D" id="1.10.1510.10">
    <property type="entry name" value="Uncharacterised protein YqeY/AIM41 PF09424, N-terminal domain"/>
    <property type="match status" value="1"/>
</dbReference>
<dbReference type="EMBL" id="JACVHL010000009">
    <property type="protein sequence ID" value="MCC3805461.1"/>
    <property type="molecule type" value="Genomic_DNA"/>
</dbReference>
<reference evidence="3" key="2">
    <citation type="submission" date="2017-07" db="EMBL/GenBank/DDBJ databases">
        <title>Recent mixing of Vibrio parahaemolyticus populations.</title>
        <authorList>
            <person name="Cui Y."/>
        </authorList>
    </citation>
    <scope>NUCLEOTIDE SEQUENCE</scope>
    <source>
        <strain evidence="3">C10_5</strain>
    </source>
</reference>
<dbReference type="InterPro" id="IPR019004">
    <property type="entry name" value="YqeY/Aim41"/>
</dbReference>
<dbReference type="Proteomes" id="UP000191946">
    <property type="component" value="Unassembled WGS sequence"/>
</dbReference>
<keyword evidence="5" id="KW-1185">Reference proteome</keyword>
<dbReference type="GO" id="GO:0016884">
    <property type="term" value="F:carbon-nitrogen ligase activity, with glutamine as amido-N-donor"/>
    <property type="evidence" value="ECO:0007669"/>
    <property type="project" value="InterPro"/>
</dbReference>
<feature type="binding site" evidence="8">
    <location>
        <position position="79"/>
    </location>
    <ligand>
        <name>Zn(2+)</name>
        <dbReference type="ChEBI" id="CHEBI:29105"/>
        <label>2</label>
    </ligand>
</feature>
<name>A0A072FVI7_VIBPH</name>
<accession>A0A072FVI7</accession>
<dbReference type="PANTHER" id="PTHR28055">
    <property type="entry name" value="ALTERED INHERITANCE OF MITOCHONDRIA PROTEIN 41, MITOCHONDRIAL"/>
    <property type="match status" value="1"/>
</dbReference>
<evidence type="ECO:0007829" key="8">
    <source>
        <dbReference type="PDB" id="8XJG"/>
    </source>
</evidence>
<feature type="binding site" evidence="8">
    <location>
        <position position="88"/>
    </location>
    <ligand>
        <name>Zn(2+)</name>
        <dbReference type="ChEBI" id="CHEBI:29105"/>
        <label>1</label>
    </ligand>
</feature>
<proteinExistence type="evidence at protein level"/>
<dbReference type="InterPro" id="IPR003789">
    <property type="entry name" value="Asn/Gln_tRNA_amidoTrase-B-like"/>
</dbReference>
<feature type="binding site" evidence="8">
    <location>
        <position position="82"/>
    </location>
    <ligand>
        <name>Zn(2+)</name>
        <dbReference type="ChEBI" id="CHEBI:29105"/>
        <label>2</label>
    </ligand>
</feature>
<reference evidence="1" key="4">
    <citation type="submission" date="2020-09" db="EMBL/GenBank/DDBJ databases">
        <title>Genome sequence of Vibrio parahaemolyticus isolates.</title>
        <authorList>
            <person name="Hammerl J.A."/>
            <person name="Strauch E."/>
        </authorList>
    </citation>
    <scope>NUCLEOTIDE SEQUENCE</scope>
    <source>
        <strain evidence="1">17-VB00146</strain>
    </source>
</reference>
<dbReference type="Gene3D" id="1.10.10.410">
    <property type="match status" value="1"/>
</dbReference>
<evidence type="ECO:0000313" key="2">
    <source>
        <dbReference type="EMBL" id="OQK01803.1"/>
    </source>
</evidence>
<dbReference type="GeneID" id="1187874"/>
<dbReference type="Proteomes" id="UP000321504">
    <property type="component" value="Unassembled WGS sequence"/>
</dbReference>
<dbReference type="SUPFAM" id="SSF89095">
    <property type="entry name" value="GatB/YqeY motif"/>
    <property type="match status" value="1"/>
</dbReference>
<evidence type="ECO:0000313" key="3">
    <source>
        <dbReference type="EMBL" id="TOK72328.1"/>
    </source>
</evidence>
<reference evidence="8" key="5">
    <citation type="journal article" date="2024" name="Biochem. Biophys. Res. Commun.">
        <title>Structural analysis of the YqeY proteins from Campylobacter jejuni and Vibrio parahaemolyticus.</title>
        <authorList>
            <person name="Kim S.Y."/>
            <person name="Yoon S.I."/>
        </authorList>
    </citation>
    <scope>X-RAY CRYSTALLOGRAPHY (1.70 ANGSTROMS) IN COMPLEX WITH ZN(2+)</scope>
</reference>
<reference evidence="2 5" key="1">
    <citation type="submission" date="2015-08" db="EMBL/GenBank/DDBJ databases">
        <title>Draft Genome Sequences of Vibrio parahaemolyticus Strains.</title>
        <authorList>
            <person name="Gonzalez-Escalona N."/>
            <person name="DePaola A."/>
        </authorList>
    </citation>
    <scope>NUCLEOTIDE SEQUENCE [LARGE SCALE GENOMIC DNA]</scope>
    <source>
        <strain evidence="2 5">CFSAN001621</strain>
    </source>
</reference>
<evidence type="ECO:0000313" key="5">
    <source>
        <dbReference type="Proteomes" id="UP000191946"/>
    </source>
</evidence>
<dbReference type="OrthoDB" id="9788127at2"/>
<comment type="caution">
    <text evidence="1">The sequence shown here is derived from an EMBL/GenBank/DDBJ whole genome shotgun (WGS) entry which is preliminary data.</text>
</comment>
<dbReference type="OMA" id="AMGAVMK"/>
<dbReference type="InterPro" id="IPR023168">
    <property type="entry name" value="GatB_Yqey_C_2"/>
</dbReference>
<keyword evidence="8" id="KW-0002">3D-structure</keyword>
<evidence type="ECO:0000313" key="6">
    <source>
        <dbReference type="Proteomes" id="UP000321504"/>
    </source>
</evidence>
<dbReference type="AlphaFoldDB" id="A0A072FVI7"/>
<dbReference type="RefSeq" id="WP_005453780.1">
    <property type="nucleotide sequence ID" value="NZ_CAMFGX010000002.1"/>
</dbReference>
<dbReference type="InterPro" id="IPR042184">
    <property type="entry name" value="YqeY/Aim41_N"/>
</dbReference>
<keyword evidence="8" id="KW-0479">Metal-binding</keyword>
<dbReference type="PANTHER" id="PTHR28055:SF1">
    <property type="entry name" value="ALTERED INHERITANCE OF MITOCHONDRIA PROTEIN 41, MITOCHONDRIAL"/>
    <property type="match status" value="1"/>
</dbReference>
<dbReference type="PDB" id="8XJG">
    <property type="method" value="X-ray"/>
    <property type="resolution" value="1.70 A"/>
    <property type="chains" value="A=1-147"/>
</dbReference>
<organism evidence="1 7">
    <name type="scientific">Vibrio parahaemolyticus</name>
    <dbReference type="NCBI Taxonomy" id="670"/>
    <lineage>
        <taxon>Bacteria</taxon>
        <taxon>Pseudomonadati</taxon>
        <taxon>Pseudomonadota</taxon>
        <taxon>Gammaproteobacteria</taxon>
        <taxon>Vibrionales</taxon>
        <taxon>Vibrionaceae</taxon>
        <taxon>Vibrio</taxon>
    </lineage>
</organism>
<protein>
    <submittedName>
        <fullName evidence="1">GatB/YqeY domain-containing protein</fullName>
    </submittedName>
    <submittedName>
        <fullName evidence="2">Glutamyl-tRNA amidotransferase</fullName>
    </submittedName>
</protein>
<evidence type="ECO:0000313" key="1">
    <source>
        <dbReference type="EMBL" id="MCC3805461.1"/>
    </source>
</evidence>
<dbReference type="EMBL" id="NNLZ01000002">
    <property type="protein sequence ID" value="TOK72328.1"/>
    <property type="molecule type" value="Genomic_DNA"/>
</dbReference>
<sequence length="147" mass="16146">MALIDQLKEEQKLAMKAKDKLRLGTIRLALAAIKQREVDEQITLNDDDILAVLTKMVKQRRDSVTQYEAAGRQDLADVEQAEITVLEEFMPQPLTEEEVAALIEKAIAESGAAGMQDMGKVMGVLKPQIQGRADMGKVSGLVRAKLA</sequence>
<evidence type="ECO:0000313" key="4">
    <source>
        <dbReference type="EMBL" id="TXN14873.1"/>
    </source>
</evidence>
<feature type="binding site" evidence="8">
    <location>
        <position position="10"/>
    </location>
    <ligand>
        <name>Zn(2+)</name>
        <dbReference type="ChEBI" id="CHEBI:29105"/>
        <label>1</label>
    </ligand>
</feature>
<dbReference type="SMR" id="A0A072FVI7"/>
<evidence type="ECO:0000313" key="7">
    <source>
        <dbReference type="Proteomes" id="UP000726777"/>
    </source>
</evidence>
<reference evidence="4 6" key="3">
    <citation type="submission" date="2019-08" db="EMBL/GenBank/DDBJ databases">
        <title>Emerging of two pre-pandemic pathogenic O4:KUT lineages of Vibrio parahaemolyticus in coastal eastern China.</title>
        <authorList>
            <person name="Yu H."/>
        </authorList>
    </citation>
    <scope>NUCLEOTIDE SEQUENCE [LARGE SCALE GENOMIC DNA]</scope>
    <source>
        <strain evidence="4 6">HZ17-383</strain>
    </source>
</reference>